<keyword evidence="2" id="KW-1185">Reference proteome</keyword>
<organism evidence="1 2">
    <name type="scientific">Alicyclobacillus fastidiosus</name>
    <dbReference type="NCBI Taxonomy" id="392011"/>
    <lineage>
        <taxon>Bacteria</taxon>
        <taxon>Bacillati</taxon>
        <taxon>Bacillota</taxon>
        <taxon>Bacilli</taxon>
        <taxon>Bacillales</taxon>
        <taxon>Alicyclobacillaceae</taxon>
        <taxon>Alicyclobacillus</taxon>
    </lineage>
</organism>
<reference evidence="1 2" key="1">
    <citation type="journal article" date="2024" name="Int. J. Mol. Sci.">
        <title>Exploration of Alicyclobacillus spp. Genome in Search of Antibiotic Resistance.</title>
        <authorList>
            <person name="Bucka-Kolendo J."/>
            <person name="Kiousi D.E."/>
            <person name="Dekowska A."/>
            <person name="Mikolajczuk-Szczyrba A."/>
            <person name="Karadedos D.M."/>
            <person name="Michael P."/>
            <person name="Galanis A."/>
            <person name="Sokolowska B."/>
        </authorList>
    </citation>
    <scope>NUCLEOTIDE SEQUENCE [LARGE SCALE GENOMIC DNA]</scope>
    <source>
        <strain evidence="1 2">KKP 3000</strain>
    </source>
</reference>
<name>A0ABV5ALP8_9BACL</name>
<evidence type="ECO:0000313" key="1">
    <source>
        <dbReference type="EMBL" id="MFB5192970.1"/>
    </source>
</evidence>
<gene>
    <name evidence="1" type="ORF">KKP3000_002565</name>
</gene>
<accession>A0ABV5ALP8</accession>
<sequence length="69" mass="7596">MNSEEAIRAIRNAFKQKLLRSGAEADGVRAYMLGYVDERGNVRTSSGGSTLELNVIAQAFNDDFREASK</sequence>
<dbReference type="RefSeq" id="WP_368781007.1">
    <property type="nucleotide sequence ID" value="NZ_CP162941.1"/>
</dbReference>
<evidence type="ECO:0000313" key="2">
    <source>
        <dbReference type="Proteomes" id="UP001579974"/>
    </source>
</evidence>
<protein>
    <submittedName>
        <fullName evidence="1">Uncharacterized protein</fullName>
    </submittedName>
</protein>
<dbReference type="Proteomes" id="UP001579974">
    <property type="component" value="Unassembled WGS sequence"/>
</dbReference>
<comment type="caution">
    <text evidence="1">The sequence shown here is derived from an EMBL/GenBank/DDBJ whole genome shotgun (WGS) entry which is preliminary data.</text>
</comment>
<dbReference type="EMBL" id="JBDXSU010000032">
    <property type="protein sequence ID" value="MFB5192970.1"/>
    <property type="molecule type" value="Genomic_DNA"/>
</dbReference>
<proteinExistence type="predicted"/>